<evidence type="ECO:0000259" key="9">
    <source>
        <dbReference type="PROSITE" id="PS50111"/>
    </source>
</evidence>
<evidence type="ECO:0000256" key="4">
    <source>
        <dbReference type="ARBA" id="ARBA00023136"/>
    </source>
</evidence>
<feature type="domain" description="Methyl-accepting transducer" evidence="9">
    <location>
        <begin position="405"/>
        <end position="641"/>
    </location>
</feature>
<dbReference type="FunFam" id="1.10.287.950:FF:000001">
    <property type="entry name" value="Methyl-accepting chemotaxis sensory transducer"/>
    <property type="match status" value="1"/>
</dbReference>
<keyword evidence="3 8" id="KW-1133">Transmembrane helix</keyword>
<evidence type="ECO:0000256" key="6">
    <source>
        <dbReference type="ARBA" id="ARBA00029447"/>
    </source>
</evidence>
<protein>
    <submittedName>
        <fullName evidence="11">Methyl-accepting chemotaxis protein</fullName>
    </submittedName>
</protein>
<dbReference type="Pfam" id="PF00672">
    <property type="entry name" value="HAMP"/>
    <property type="match status" value="1"/>
</dbReference>
<reference evidence="11 12" key="1">
    <citation type="submission" date="2019-09" db="EMBL/GenBank/DDBJ databases">
        <title>Nitrincola iocasae sp. nov., a bacterium isolated from the sediment collected at a cold seep field in South China Sea.</title>
        <authorList>
            <person name="Zhang H."/>
            <person name="Wang H."/>
            <person name="Li C."/>
        </authorList>
    </citation>
    <scope>NUCLEOTIDE SEQUENCE [LARGE SCALE GENOMIC DNA]</scope>
    <source>
        <strain evidence="11 12">KXZD1103</strain>
    </source>
</reference>
<sequence>MKSFLYPAVYLMNQLGYIYKFGLISLLFLLPLSVMSYSLISQAYQGLAVTALEKEGVVLLQQTSRLIQSAERYRDLRAVEHYRDLAELGALIEQQRSEVVEHLRPLQSSTSALIKQAPIQTNLDTVVQHWQRLSSEGASNQGAIDAQFNVYHDFVSDLLRLQRSIAQVSGLTKDPSETVLNLVNLVVRELSSGLELMGRSRSYGVYALNGDFMESSLSDRLNMIFDGLSDAQHDLHQVMALAVEPVYTRASELEPLAISADASLLTVRDRMDEEVIMAMSLELPWQQYFSSTSRDIDFLHQLSQALLPQVNQLLEQRLATDSRQLYLLLATLAVVLLLIIYLYSGFYLSVQTSINRIWHASRSIAEGDMTVRVKSETRDEMSALTLEFNRMTERVHNLITEVHATAQQVFEKAGQVESISIESRAAIQGQRDETEQVAVAMNQMTLSVAEVSRFGTEALAAAVQADEHTHQGHQQVSSVLGRIEALAEEIERSVAVINSLEADSHQITQVLEVIKGVAEQTNLLALNAAIEAARAGDQGRGFAVVADEVRVLAQRTHQSAEDIDKMVAGLHQGVSESVKVMQSSQQLARHTVAESGRVGAALQSISSSVHTIVEMNEQISSASGEQAGVASAIDNNILTISGVSEQTAQGAEQVVAASKEMAAMTAQLKQVLGTFKV</sequence>
<organism evidence="11 12">
    <name type="scientific">Nitrincola iocasae</name>
    <dbReference type="NCBI Taxonomy" id="2614693"/>
    <lineage>
        <taxon>Bacteria</taxon>
        <taxon>Pseudomonadati</taxon>
        <taxon>Pseudomonadota</taxon>
        <taxon>Gammaproteobacteria</taxon>
        <taxon>Oceanospirillales</taxon>
        <taxon>Oceanospirillaceae</taxon>
        <taxon>Nitrincola</taxon>
    </lineage>
</organism>
<comment type="similarity">
    <text evidence="6">Belongs to the methyl-accepting chemotaxis (MCP) protein family.</text>
</comment>
<dbReference type="RefSeq" id="WP_151056115.1">
    <property type="nucleotide sequence ID" value="NZ_CP044222.1"/>
</dbReference>
<dbReference type="AlphaFoldDB" id="A0A5J6LF64"/>
<dbReference type="PROSITE" id="PS50111">
    <property type="entry name" value="CHEMOTAXIS_TRANSDUC_2"/>
    <property type="match status" value="1"/>
</dbReference>
<comment type="subcellular location">
    <subcellularLocation>
        <location evidence="1">Membrane</location>
        <topology evidence="1">Multi-pass membrane protein</topology>
    </subcellularLocation>
</comment>
<dbReference type="PANTHER" id="PTHR32089">
    <property type="entry name" value="METHYL-ACCEPTING CHEMOTAXIS PROTEIN MCPB"/>
    <property type="match status" value="1"/>
</dbReference>
<dbReference type="CDD" id="cd06225">
    <property type="entry name" value="HAMP"/>
    <property type="match status" value="1"/>
</dbReference>
<feature type="transmembrane region" description="Helical" evidence="8">
    <location>
        <begin position="325"/>
        <end position="348"/>
    </location>
</feature>
<dbReference type="InterPro" id="IPR003660">
    <property type="entry name" value="HAMP_dom"/>
</dbReference>
<evidence type="ECO:0000259" key="10">
    <source>
        <dbReference type="PROSITE" id="PS50885"/>
    </source>
</evidence>
<dbReference type="SUPFAM" id="SSF58104">
    <property type="entry name" value="Methyl-accepting chemotaxis protein (MCP) signaling domain"/>
    <property type="match status" value="1"/>
</dbReference>
<evidence type="ECO:0000313" key="12">
    <source>
        <dbReference type="Proteomes" id="UP000325606"/>
    </source>
</evidence>
<dbReference type="PANTHER" id="PTHR32089:SF119">
    <property type="entry name" value="METHYL-ACCEPTING CHEMOTAXIS PROTEIN CTPL"/>
    <property type="match status" value="1"/>
</dbReference>
<keyword evidence="4 8" id="KW-0472">Membrane</keyword>
<dbReference type="GO" id="GO:0016020">
    <property type="term" value="C:membrane"/>
    <property type="evidence" value="ECO:0007669"/>
    <property type="project" value="UniProtKB-SubCell"/>
</dbReference>
<dbReference type="GO" id="GO:0007165">
    <property type="term" value="P:signal transduction"/>
    <property type="evidence" value="ECO:0007669"/>
    <property type="project" value="UniProtKB-KW"/>
</dbReference>
<dbReference type="SMART" id="SM00304">
    <property type="entry name" value="HAMP"/>
    <property type="match status" value="1"/>
</dbReference>
<dbReference type="SMART" id="SM00283">
    <property type="entry name" value="MA"/>
    <property type="match status" value="1"/>
</dbReference>
<keyword evidence="12" id="KW-1185">Reference proteome</keyword>
<dbReference type="Pfam" id="PF00015">
    <property type="entry name" value="MCPsignal"/>
    <property type="match status" value="1"/>
</dbReference>
<evidence type="ECO:0000256" key="7">
    <source>
        <dbReference type="PROSITE-ProRule" id="PRU00284"/>
    </source>
</evidence>
<evidence type="ECO:0000313" key="11">
    <source>
        <dbReference type="EMBL" id="QEW07068.1"/>
    </source>
</evidence>
<feature type="domain" description="HAMP" evidence="10">
    <location>
        <begin position="348"/>
        <end position="400"/>
    </location>
</feature>
<feature type="transmembrane region" description="Helical" evidence="8">
    <location>
        <begin position="17"/>
        <end position="40"/>
    </location>
</feature>
<name>A0A5J6LF64_9GAMM</name>
<dbReference type="Proteomes" id="UP000325606">
    <property type="component" value="Chromosome"/>
</dbReference>
<dbReference type="CDD" id="cd11386">
    <property type="entry name" value="MCP_signal"/>
    <property type="match status" value="1"/>
</dbReference>
<dbReference type="EMBL" id="CP044222">
    <property type="protein sequence ID" value="QEW07068.1"/>
    <property type="molecule type" value="Genomic_DNA"/>
</dbReference>
<gene>
    <name evidence="11" type="ORF">F5I99_11425</name>
</gene>
<evidence type="ECO:0000256" key="3">
    <source>
        <dbReference type="ARBA" id="ARBA00022989"/>
    </source>
</evidence>
<keyword evidence="5 7" id="KW-0807">Transducer</keyword>
<evidence type="ECO:0000256" key="1">
    <source>
        <dbReference type="ARBA" id="ARBA00004141"/>
    </source>
</evidence>
<dbReference type="GO" id="GO:0006935">
    <property type="term" value="P:chemotaxis"/>
    <property type="evidence" value="ECO:0007669"/>
    <property type="project" value="UniProtKB-ARBA"/>
</dbReference>
<keyword evidence="2 8" id="KW-0812">Transmembrane</keyword>
<dbReference type="PROSITE" id="PS50885">
    <property type="entry name" value="HAMP"/>
    <property type="match status" value="1"/>
</dbReference>
<evidence type="ECO:0000256" key="5">
    <source>
        <dbReference type="ARBA" id="ARBA00023224"/>
    </source>
</evidence>
<dbReference type="InterPro" id="IPR004089">
    <property type="entry name" value="MCPsignal_dom"/>
</dbReference>
<evidence type="ECO:0000256" key="2">
    <source>
        <dbReference type="ARBA" id="ARBA00022692"/>
    </source>
</evidence>
<dbReference type="Gene3D" id="1.10.287.950">
    <property type="entry name" value="Methyl-accepting chemotaxis protein"/>
    <property type="match status" value="1"/>
</dbReference>
<proteinExistence type="inferred from homology"/>
<dbReference type="KEGG" id="nik:F5I99_11425"/>
<evidence type="ECO:0000256" key="8">
    <source>
        <dbReference type="SAM" id="Phobius"/>
    </source>
</evidence>
<accession>A0A5J6LF64</accession>